<accession>A0A1W0E6C7</accession>
<dbReference type="AlphaFoldDB" id="A0A1W0E6C7"/>
<protein>
    <submittedName>
        <fullName evidence="1">Uncharacterized protein</fullName>
    </submittedName>
</protein>
<sequence>MYLSVSSFLISNFSNLILCANYDRNLNPQTPVNENTQELTAENHLNEKLIEIENQNLLTATTFFLFLNFNMN</sequence>
<gene>
    <name evidence="1" type="ORF">EHP00_1723</name>
</gene>
<evidence type="ECO:0000313" key="1">
    <source>
        <dbReference type="EMBL" id="OQS54742.1"/>
    </source>
</evidence>
<evidence type="ECO:0000313" key="2">
    <source>
        <dbReference type="Proteomes" id="UP000192758"/>
    </source>
</evidence>
<dbReference type="EMBL" id="MNPJ01000017">
    <property type="protein sequence ID" value="OQS54742.1"/>
    <property type="molecule type" value="Genomic_DNA"/>
</dbReference>
<proteinExistence type="predicted"/>
<organism evidence="1 2">
    <name type="scientific">Ecytonucleospora hepatopenaei</name>
    <dbReference type="NCBI Taxonomy" id="646526"/>
    <lineage>
        <taxon>Eukaryota</taxon>
        <taxon>Fungi</taxon>
        <taxon>Fungi incertae sedis</taxon>
        <taxon>Microsporidia</taxon>
        <taxon>Enterocytozoonidae</taxon>
        <taxon>Ecytonucleospora</taxon>
    </lineage>
</organism>
<reference evidence="1 2" key="1">
    <citation type="journal article" date="2017" name="Environ. Microbiol.">
        <title>Decay of the glycolytic pathway and adaptation to intranuclear parasitism within Enterocytozoonidae microsporidia.</title>
        <authorList>
            <person name="Wiredu Boakye D."/>
            <person name="Jaroenlak P."/>
            <person name="Prachumwat A."/>
            <person name="Williams T.A."/>
            <person name="Bateman K.S."/>
            <person name="Itsathitphaisarn O."/>
            <person name="Sritunyalucksana K."/>
            <person name="Paszkiewicz K.H."/>
            <person name="Moore K.A."/>
            <person name="Stentiford G.D."/>
            <person name="Williams B.A."/>
        </authorList>
    </citation>
    <scope>NUCLEOTIDE SEQUENCE [LARGE SCALE GENOMIC DNA]</scope>
    <source>
        <strain evidence="1 2">TH1</strain>
    </source>
</reference>
<dbReference type="Proteomes" id="UP000192758">
    <property type="component" value="Unassembled WGS sequence"/>
</dbReference>
<comment type="caution">
    <text evidence="1">The sequence shown here is derived from an EMBL/GenBank/DDBJ whole genome shotgun (WGS) entry which is preliminary data.</text>
</comment>
<keyword evidence="2" id="KW-1185">Reference proteome</keyword>
<name>A0A1W0E6C7_9MICR</name>
<dbReference type="VEuPathDB" id="MicrosporidiaDB:EHP00_1723"/>